<dbReference type="EMBL" id="LT622864">
    <property type="protein sequence ID" value="SCW21450.1"/>
    <property type="molecule type" value="Genomic_DNA"/>
</dbReference>
<dbReference type="SUPFAM" id="SSF54995">
    <property type="entry name" value="Ribosomal protein S6"/>
    <property type="match status" value="1"/>
</dbReference>
<keyword evidence="2" id="KW-0694">RNA-binding</keyword>
<dbReference type="InterPro" id="IPR000529">
    <property type="entry name" value="Ribosomal_bS6"/>
</dbReference>
<gene>
    <name evidence="2 3" type="primary">rps6</name>
    <name evidence="3" type="ORF">HV04060_6</name>
</gene>
<dbReference type="HAMAP" id="MF_00360">
    <property type="entry name" value="Ribosomal_bS6"/>
    <property type="match status" value="1"/>
</dbReference>
<dbReference type="RefSeq" id="YP_009313196.1">
    <property type="nucleotide sequence ID" value="NC_031656.1"/>
</dbReference>
<dbReference type="AlphaFoldDB" id="A0A1G4NS08"/>
<dbReference type="GO" id="GO:0005840">
    <property type="term" value="C:ribosome"/>
    <property type="evidence" value="ECO:0007669"/>
    <property type="project" value="UniProtKB-KW"/>
</dbReference>
<reference evidence="3" key="2">
    <citation type="submission" date="2016-10" db="EMBL/GenBank/DDBJ databases">
        <authorList>
            <person name="de Groot N.N."/>
        </authorList>
    </citation>
    <scope>NUCLEOTIDE SEQUENCE</scope>
    <source>
        <strain evidence="3">HV04060</strain>
    </source>
</reference>
<dbReference type="GeneID" id="29998561"/>
<evidence type="ECO:0000313" key="3">
    <source>
        <dbReference type="EMBL" id="SCW21450.1"/>
    </source>
</evidence>
<keyword evidence="3" id="KW-0934">Plastid</keyword>
<dbReference type="Pfam" id="PF01250">
    <property type="entry name" value="Ribosomal_S6"/>
    <property type="match status" value="1"/>
</dbReference>
<sequence>MSLNYYETIYILKPDITEETNLSLVYKYKTMLKTYGGQNIFVQHRGRRHLSYNIINYYDGIYVQINFEGNGELVSRLEKDMKFNDHIIRYMTTKQIPSKNITI</sequence>
<dbReference type="GO" id="GO:0006412">
    <property type="term" value="P:translation"/>
    <property type="evidence" value="ECO:0007669"/>
    <property type="project" value="UniProtKB-UniRule"/>
</dbReference>
<keyword evidence="3" id="KW-0150">Chloroplast</keyword>
<comment type="similarity">
    <text evidence="1 2">Belongs to the bacterial ribosomal protein bS6 family.</text>
</comment>
<dbReference type="InterPro" id="IPR035980">
    <property type="entry name" value="Ribosomal_bS6_sf"/>
</dbReference>
<dbReference type="InterPro" id="IPR020814">
    <property type="entry name" value="Ribosomal_S6_plastid/chlpt"/>
</dbReference>
<comment type="function">
    <text evidence="2">Binds together with bS18 to 16S ribosomal RNA.</text>
</comment>
<dbReference type="GO" id="GO:0003735">
    <property type="term" value="F:structural constituent of ribosome"/>
    <property type="evidence" value="ECO:0007669"/>
    <property type="project" value="InterPro"/>
</dbReference>
<dbReference type="CDD" id="cd15487">
    <property type="entry name" value="bS6_chloro_cyano"/>
    <property type="match status" value="1"/>
</dbReference>
<evidence type="ECO:0000256" key="2">
    <source>
        <dbReference type="HAMAP-Rule" id="MF_00360"/>
    </source>
</evidence>
<dbReference type="InterPro" id="IPR014717">
    <property type="entry name" value="Transl_elong_EF1B/ribsomal_bS6"/>
</dbReference>
<proteinExistence type="inferred from homology"/>
<evidence type="ECO:0000256" key="1">
    <source>
        <dbReference type="ARBA" id="ARBA00009512"/>
    </source>
</evidence>
<name>A0A1G4NS08_9FLOR</name>
<organism evidence="3">
    <name type="scientific">Dichotomaria marginata</name>
    <dbReference type="NCBI Taxonomy" id="268567"/>
    <lineage>
        <taxon>Eukaryota</taxon>
        <taxon>Rhodophyta</taxon>
        <taxon>Florideophyceae</taxon>
        <taxon>Nemaliophycidae</taxon>
        <taxon>Nemaliales</taxon>
        <taxon>Galaxauraceae</taxon>
        <taxon>Dichotomaria</taxon>
    </lineage>
</organism>
<keyword evidence="2 3" id="KW-0689">Ribosomal protein</keyword>
<reference evidence="3" key="1">
    <citation type="submission" date="2016-10" db="EMBL/GenBank/DDBJ databases">
        <title>Chloroplast genomes as a tool to resolve red algal phylogenies: a case study in the Nemaliales.</title>
        <authorList>
            <person name="Costa J.F."/>
            <person name="Lin S.M."/>
            <person name="Macaya E.C."/>
            <person name="Fernandez-Garcia C."/>
            <person name="Verbruggen H."/>
        </authorList>
    </citation>
    <scope>NUCLEOTIDE SEQUENCE</scope>
    <source>
        <strain evidence="3">HV04060</strain>
    </source>
</reference>
<protein>
    <recommendedName>
        <fullName evidence="2">Small ribosomal subunit protein bS6c</fullName>
    </recommendedName>
</protein>
<dbReference type="PANTHER" id="PTHR21011">
    <property type="entry name" value="MITOCHONDRIAL 28S RIBOSOMAL PROTEIN S6"/>
    <property type="match status" value="1"/>
</dbReference>
<dbReference type="Gene3D" id="3.30.70.60">
    <property type="match status" value="1"/>
</dbReference>
<dbReference type="GO" id="GO:1990904">
    <property type="term" value="C:ribonucleoprotein complex"/>
    <property type="evidence" value="ECO:0007669"/>
    <property type="project" value="UniProtKB-KW"/>
</dbReference>
<keyword evidence="2" id="KW-0687">Ribonucleoprotein</keyword>
<dbReference type="GO" id="GO:0009507">
    <property type="term" value="C:chloroplast"/>
    <property type="evidence" value="ECO:0007669"/>
    <property type="project" value="UniProtKB-SubCell"/>
</dbReference>
<accession>A0A1G4NS08</accession>
<keyword evidence="2" id="KW-0699">rRNA-binding</keyword>
<dbReference type="NCBIfam" id="TIGR00166">
    <property type="entry name" value="S6"/>
    <property type="match status" value="1"/>
</dbReference>
<dbReference type="GO" id="GO:0070181">
    <property type="term" value="F:small ribosomal subunit rRNA binding"/>
    <property type="evidence" value="ECO:0007669"/>
    <property type="project" value="TreeGrafter"/>
</dbReference>
<geneLocation type="chloroplast" evidence="3"/>
<dbReference type="PANTHER" id="PTHR21011:SF1">
    <property type="entry name" value="SMALL RIBOSOMAL SUBUNIT PROTEIN BS6M"/>
    <property type="match status" value="1"/>
</dbReference>
<comment type="subcellular location">
    <subcellularLocation>
        <location evidence="2">Plastid</location>
        <location evidence="2">Chloroplast</location>
    </subcellularLocation>
</comment>